<evidence type="ECO:0000256" key="2">
    <source>
        <dbReference type="ARBA" id="ARBA00005947"/>
    </source>
</evidence>
<evidence type="ECO:0000313" key="8">
    <source>
        <dbReference type="Proteomes" id="UP000027186"/>
    </source>
</evidence>
<dbReference type="RefSeq" id="WP_040136159.1">
    <property type="nucleotide sequence ID" value="NZ_CP007795.1"/>
</dbReference>
<evidence type="ECO:0000259" key="6">
    <source>
        <dbReference type="Pfam" id="PF00850"/>
    </source>
</evidence>
<evidence type="ECO:0000256" key="4">
    <source>
        <dbReference type="ARBA" id="ARBA00022801"/>
    </source>
</evidence>
<dbReference type="InterPro" id="IPR023696">
    <property type="entry name" value="Ureohydrolase_dom_sf"/>
</dbReference>
<evidence type="ECO:0000256" key="1">
    <source>
        <dbReference type="ARBA" id="ARBA00001947"/>
    </source>
</evidence>
<organism evidence="7 8">
    <name type="scientific">Azospirillum argentinense</name>
    <dbReference type="NCBI Taxonomy" id="2970906"/>
    <lineage>
        <taxon>Bacteria</taxon>
        <taxon>Pseudomonadati</taxon>
        <taxon>Pseudomonadota</taxon>
        <taxon>Alphaproteobacteria</taxon>
        <taxon>Rhodospirillales</taxon>
        <taxon>Azospirillaceae</taxon>
        <taxon>Azospirillum</taxon>
    </lineage>
</organism>
<dbReference type="PRINTS" id="PR01270">
    <property type="entry name" value="HDASUPER"/>
</dbReference>
<geneLocation type="plasmid" evidence="7 8">
    <name>AbAZ39_p2</name>
</geneLocation>
<dbReference type="InterPro" id="IPR000286">
    <property type="entry name" value="HDACs"/>
</dbReference>
<dbReference type="InterPro" id="IPR023801">
    <property type="entry name" value="His_deacetylse_dom"/>
</dbReference>
<dbReference type="Pfam" id="PF00850">
    <property type="entry name" value="Hist_deacetyl"/>
    <property type="match status" value="1"/>
</dbReference>
<dbReference type="Proteomes" id="UP000027186">
    <property type="component" value="Plasmid AbAZ39_p2"/>
</dbReference>
<evidence type="ECO:0000313" key="7">
    <source>
        <dbReference type="EMBL" id="AIB14906.1"/>
    </source>
</evidence>
<dbReference type="GO" id="GO:0004407">
    <property type="term" value="F:histone deacetylase activity"/>
    <property type="evidence" value="ECO:0007669"/>
    <property type="project" value="TreeGrafter"/>
</dbReference>
<dbReference type="EMBL" id="CP007795">
    <property type="protein sequence ID" value="AIB14906.1"/>
    <property type="molecule type" value="Genomic_DNA"/>
</dbReference>
<dbReference type="GO" id="GO:0040029">
    <property type="term" value="P:epigenetic regulation of gene expression"/>
    <property type="evidence" value="ECO:0007669"/>
    <property type="project" value="TreeGrafter"/>
</dbReference>
<dbReference type="GO" id="GO:0016787">
    <property type="term" value="F:hydrolase activity"/>
    <property type="evidence" value="ECO:0007669"/>
    <property type="project" value="UniProtKB-KW"/>
</dbReference>
<dbReference type="PANTHER" id="PTHR10625">
    <property type="entry name" value="HISTONE DEACETYLASE HDAC1-RELATED"/>
    <property type="match status" value="1"/>
</dbReference>
<reference evidence="7 8" key="1">
    <citation type="journal article" date="2014" name="Genome Announc.">
        <title>Complete Genome Sequence of the Model Rhizosphere Strain Azospirillum brasilense Az39, Successfully Applied in Agriculture.</title>
        <authorList>
            <person name="Rivera D."/>
            <person name="Revale S."/>
            <person name="Molina R."/>
            <person name="Gualpa J."/>
            <person name="Puente M."/>
            <person name="Maroniche G."/>
            <person name="Paris G."/>
            <person name="Baker D."/>
            <person name="Clavijo B."/>
            <person name="McLay K."/>
            <person name="Spaepen S."/>
            <person name="Perticari A."/>
            <person name="Vazquez M."/>
            <person name="Wisniewski-Dye F."/>
            <person name="Watkins C."/>
            <person name="Martinez-Abarca F."/>
            <person name="Vanderleyden J."/>
            <person name="Cassan F."/>
        </authorList>
    </citation>
    <scope>NUCLEOTIDE SEQUENCE [LARGE SCALE GENOMIC DNA]</scope>
    <source>
        <strain evidence="7 8">Az39</strain>
        <plasmid evidence="7">AbAZ39_p2</plasmid>
    </source>
</reference>
<feature type="domain" description="Histone deacetylase" evidence="6">
    <location>
        <begin position="27"/>
        <end position="341"/>
    </location>
</feature>
<dbReference type="SUPFAM" id="SSF52768">
    <property type="entry name" value="Arginase/deacetylase"/>
    <property type="match status" value="1"/>
</dbReference>
<protein>
    <submittedName>
        <fullName evidence="7">Acetylpolyamine aminohydrolase</fullName>
    </submittedName>
</protein>
<dbReference type="AlphaFoldDB" id="A0A060DLX4"/>
<keyword evidence="4 7" id="KW-0378">Hydrolase</keyword>
<dbReference type="GO" id="GO:0046872">
    <property type="term" value="F:metal ion binding"/>
    <property type="evidence" value="ECO:0007669"/>
    <property type="project" value="UniProtKB-KW"/>
</dbReference>
<dbReference type="InterPro" id="IPR037138">
    <property type="entry name" value="His_deacetylse_dom_sf"/>
</dbReference>
<dbReference type="KEGG" id="abq:ABAZ39_23730"/>
<keyword evidence="7" id="KW-0614">Plasmid</keyword>
<sequence>MRYVFAEAQLRHRPPTFLVRGQPKPSPEKAERAEALVGSLRARGATVEEPPSYGAGPRAAVHSADYLRFLETAHARWSALPDASEVIVPNVHRNTDMAEYPTGIVGQAGWHMADTACPIGAGTWEAVCGGADTAVHAALMVASGRERAAYALCRPPGHHASRDMAGGFCYINNAAVAAQAMLPVLAQQGRAPRVAVFDVDVHHGNGTQAIFYERDDVLVVSIHGDPNNFYPWFAGYAHERGKGRGLGSNLNIPLPMGTEESTFLDAVDGALTHIAAFGPEALVLSLGFDTYVGDPLAFFKVTTPGFATLGRKIAGAGLPTVVVQEGGYDCDALAVNLASFLDGFEGGLTEAAR</sequence>
<evidence type="ECO:0000256" key="3">
    <source>
        <dbReference type="ARBA" id="ARBA00022723"/>
    </source>
</evidence>
<proteinExistence type="inferred from homology"/>
<gene>
    <name evidence="7" type="ORF">ABAZ39_23730</name>
</gene>
<dbReference type="CDD" id="cd10001">
    <property type="entry name" value="HDAC_classII_APAH"/>
    <property type="match status" value="1"/>
</dbReference>
<name>A0A060DLX4_9PROT</name>
<dbReference type="Gene3D" id="3.40.800.20">
    <property type="entry name" value="Histone deacetylase domain"/>
    <property type="match status" value="1"/>
</dbReference>
<keyword evidence="5" id="KW-0862">Zinc</keyword>
<comment type="cofactor">
    <cofactor evidence="1">
        <name>Zn(2+)</name>
        <dbReference type="ChEBI" id="CHEBI:29105"/>
    </cofactor>
</comment>
<keyword evidence="3" id="KW-0479">Metal-binding</keyword>
<dbReference type="PANTHER" id="PTHR10625:SF17">
    <property type="entry name" value="HISTONE DEACETYLASE 8"/>
    <property type="match status" value="1"/>
</dbReference>
<evidence type="ECO:0000256" key="5">
    <source>
        <dbReference type="ARBA" id="ARBA00022833"/>
    </source>
</evidence>
<accession>A0A060DLX4</accession>
<comment type="similarity">
    <text evidence="2">Belongs to the histone deacetylase family.</text>
</comment>